<name>A0A067Z502_GLUOY</name>
<comment type="similarity">
    <text evidence="1">Belongs to the DDI1 family.</text>
</comment>
<dbReference type="EMBL" id="CP004373">
    <property type="protein sequence ID" value="AHK71553.1"/>
    <property type="molecule type" value="Genomic_DNA"/>
</dbReference>
<dbReference type="KEGG" id="goy:GLS_c16760"/>
<dbReference type="PANTHER" id="PTHR12917:SF1">
    <property type="entry name" value="AT13091P"/>
    <property type="match status" value="1"/>
</dbReference>
<dbReference type="InterPro" id="IPR021109">
    <property type="entry name" value="Peptidase_aspartic_dom_sf"/>
</dbReference>
<dbReference type="InterPro" id="IPR034122">
    <property type="entry name" value="Retropepsin-like_bacterial"/>
</dbReference>
<sequence length="309" mass="33083">MTLGRLGALLLMGTVLAGCESGPRQCKLIISGDMPVLNDWGSPIVRAAINGHPVALIVDTGAFSTTIGKSFVEPLGLDDTGGTVFVRGVGGDEYARVMTIRTLDMGSSKALNIAVAGAGKFTGKIAGLPIVGLFGRDFLGRYDTVVDMPSHRVRLVETEDCETPTPGWTGRIHTVPITHPYNGGQKTTLDIRLNGHATDAVLDTGAASSLISMDGARAAGVTRAMLEEDPVTTGYGLTRDPVKNYRHHFDTLQMGDIVFRDVVLRVGGDLPDTDALLGADVLRHYRIWIPRWGHRMFVQHDVDIPASAN</sequence>
<keyword evidence="2" id="KW-0645">Protease</keyword>
<feature type="chain" id="PRO_5001648731" description="Peptidase A2 domain-containing protein" evidence="5">
    <location>
        <begin position="18"/>
        <end position="309"/>
    </location>
</feature>
<gene>
    <name evidence="7" type="ORF">GLS_c16760</name>
</gene>
<dbReference type="InterPro" id="IPR001995">
    <property type="entry name" value="Peptidase_A2_cat"/>
</dbReference>
<evidence type="ECO:0000256" key="5">
    <source>
        <dbReference type="SAM" id="SignalP"/>
    </source>
</evidence>
<reference evidence="7 8" key="1">
    <citation type="journal article" date="2015" name="Appl. Microbiol. Biotechnol.">
        <title>The consequence of an additional NADH dehydrogenase paralog on the growth of Gluconobacter oxydans DSM3504.</title>
        <authorList>
            <person name="Kostner D."/>
            <person name="Luchterhand B."/>
            <person name="Junker A."/>
            <person name="Volland S."/>
            <person name="Daniel R."/>
            <person name="Buchs J."/>
            <person name="Liebl W."/>
            <person name="Ehrenreich A."/>
        </authorList>
    </citation>
    <scope>NUCLEOTIDE SEQUENCE [LARGE SCALE GENOMIC DNA]</scope>
    <source>
        <strain evidence="7">DSM 3504</strain>
    </source>
</reference>
<dbReference type="CDD" id="cd05483">
    <property type="entry name" value="retropepsin_like_bacteria"/>
    <property type="match status" value="2"/>
</dbReference>
<dbReference type="Gene3D" id="2.40.70.10">
    <property type="entry name" value="Acid Proteases"/>
    <property type="match status" value="2"/>
</dbReference>
<proteinExistence type="inferred from homology"/>
<dbReference type="Pfam" id="PF13650">
    <property type="entry name" value="Asp_protease_2"/>
    <property type="match status" value="1"/>
</dbReference>
<dbReference type="SUPFAM" id="SSF50630">
    <property type="entry name" value="Acid proteases"/>
    <property type="match status" value="2"/>
</dbReference>
<feature type="signal peptide" evidence="5">
    <location>
        <begin position="1"/>
        <end position="17"/>
    </location>
</feature>
<dbReference type="RefSeq" id="WP_041111892.1">
    <property type="nucleotide sequence ID" value="NZ_CP004373.1"/>
</dbReference>
<evidence type="ECO:0000313" key="7">
    <source>
        <dbReference type="EMBL" id="AHK71553.1"/>
    </source>
</evidence>
<dbReference type="AlphaFoldDB" id="A0A067Z502"/>
<evidence type="ECO:0000259" key="6">
    <source>
        <dbReference type="PROSITE" id="PS50175"/>
    </source>
</evidence>
<dbReference type="GeneID" id="56905895"/>
<evidence type="ECO:0000313" key="8">
    <source>
        <dbReference type="Proteomes" id="UP000031656"/>
    </source>
</evidence>
<dbReference type="PANTHER" id="PTHR12917">
    <property type="entry name" value="ASPARTYL PROTEASE DDI-RELATED"/>
    <property type="match status" value="1"/>
</dbReference>
<dbReference type="HOGENOM" id="CLU_873645_0_0_5"/>
<dbReference type="GO" id="GO:0004190">
    <property type="term" value="F:aspartic-type endopeptidase activity"/>
    <property type="evidence" value="ECO:0007669"/>
    <property type="project" value="UniProtKB-KW"/>
</dbReference>
<dbReference type="GO" id="GO:0006508">
    <property type="term" value="P:proteolysis"/>
    <property type="evidence" value="ECO:0007669"/>
    <property type="project" value="UniProtKB-KW"/>
</dbReference>
<dbReference type="Pfam" id="PF13975">
    <property type="entry name" value="gag-asp_proteas"/>
    <property type="match status" value="1"/>
</dbReference>
<evidence type="ECO:0000256" key="1">
    <source>
        <dbReference type="ARBA" id="ARBA00009136"/>
    </source>
</evidence>
<protein>
    <recommendedName>
        <fullName evidence="6">Peptidase A2 domain-containing protein</fullName>
    </recommendedName>
</protein>
<feature type="domain" description="Peptidase A2" evidence="6">
    <location>
        <begin position="54"/>
        <end position="138"/>
    </location>
</feature>
<dbReference type="PROSITE" id="PS51257">
    <property type="entry name" value="PROKAR_LIPOPROTEIN"/>
    <property type="match status" value="1"/>
</dbReference>
<keyword evidence="3" id="KW-0064">Aspartyl protease</keyword>
<evidence type="ECO:0000256" key="2">
    <source>
        <dbReference type="ARBA" id="ARBA00022670"/>
    </source>
</evidence>
<keyword evidence="5" id="KW-0732">Signal</keyword>
<evidence type="ECO:0000256" key="3">
    <source>
        <dbReference type="ARBA" id="ARBA00022750"/>
    </source>
</evidence>
<accession>A0A067Z502</accession>
<evidence type="ECO:0000256" key="4">
    <source>
        <dbReference type="ARBA" id="ARBA00022801"/>
    </source>
</evidence>
<dbReference type="Proteomes" id="UP000031656">
    <property type="component" value="Chromosome"/>
</dbReference>
<keyword evidence="4" id="KW-0378">Hydrolase</keyword>
<dbReference type="PROSITE" id="PS50175">
    <property type="entry name" value="ASP_PROT_RETROV"/>
    <property type="match status" value="1"/>
</dbReference>
<organism evidence="7 8">
    <name type="scientific">Gluconobacter oxydans DSM 3504</name>
    <dbReference type="NCBI Taxonomy" id="1288313"/>
    <lineage>
        <taxon>Bacteria</taxon>
        <taxon>Pseudomonadati</taxon>
        <taxon>Pseudomonadota</taxon>
        <taxon>Alphaproteobacteria</taxon>
        <taxon>Acetobacterales</taxon>
        <taxon>Acetobacteraceae</taxon>
        <taxon>Gluconobacter</taxon>
    </lineage>
</organism>